<name>F3PXG7_9BACE</name>
<accession>F3PXG7</accession>
<sequence>MDIVFSFRPYLSVYYGLYPLYFTSVYIWYGNKVKCFYQQPEHFTLL</sequence>
<dbReference type="EMBL" id="AFBN01000099">
    <property type="protein sequence ID" value="EGF51549.1"/>
    <property type="molecule type" value="Genomic_DNA"/>
</dbReference>
<protein>
    <submittedName>
        <fullName evidence="2">Uncharacterized protein</fullName>
    </submittedName>
</protein>
<dbReference type="AlphaFoldDB" id="F3PXG7"/>
<keyword evidence="1" id="KW-0812">Transmembrane</keyword>
<keyword evidence="1" id="KW-0472">Membrane</keyword>
<feature type="transmembrane region" description="Helical" evidence="1">
    <location>
        <begin position="12"/>
        <end position="29"/>
    </location>
</feature>
<dbReference type="HOGENOM" id="CLU_3180113_0_0_10"/>
<keyword evidence="1" id="KW-1133">Transmembrane helix</keyword>
<comment type="caution">
    <text evidence="2">The sequence shown here is derived from an EMBL/GenBank/DDBJ whole genome shotgun (WGS) entry which is preliminary data.</text>
</comment>
<dbReference type="Proteomes" id="UP000003416">
    <property type="component" value="Unassembled WGS sequence"/>
</dbReference>
<keyword evidence="3" id="KW-1185">Reference proteome</keyword>
<proteinExistence type="predicted"/>
<evidence type="ECO:0000256" key="1">
    <source>
        <dbReference type="SAM" id="Phobius"/>
    </source>
</evidence>
<gene>
    <name evidence="2" type="ORF">HMPREF9446_03465</name>
</gene>
<reference evidence="2 3" key="1">
    <citation type="submission" date="2011-02" db="EMBL/GenBank/DDBJ databases">
        <authorList>
            <person name="Weinstock G."/>
            <person name="Sodergren E."/>
            <person name="Clifton S."/>
            <person name="Fulton L."/>
            <person name="Fulton B."/>
            <person name="Courtney L."/>
            <person name="Fronick C."/>
            <person name="Harrison M."/>
            <person name="Strong C."/>
            <person name="Farmer C."/>
            <person name="Delahaunty K."/>
            <person name="Markovic C."/>
            <person name="Hall O."/>
            <person name="Minx P."/>
            <person name="Tomlinson C."/>
            <person name="Mitreva M."/>
            <person name="Hou S."/>
            <person name="Chen J."/>
            <person name="Wollam A."/>
            <person name="Pepin K.H."/>
            <person name="Johnson M."/>
            <person name="Bhonagiri V."/>
            <person name="Zhang X."/>
            <person name="Suruliraj S."/>
            <person name="Warren W."/>
            <person name="Chinwalla A."/>
            <person name="Mardis E.R."/>
            <person name="Wilson R.K."/>
        </authorList>
    </citation>
    <scope>NUCLEOTIDE SEQUENCE [LARGE SCALE GENOMIC DNA]</scope>
    <source>
        <strain evidence="2 3">YIT 12057</strain>
    </source>
</reference>
<evidence type="ECO:0000313" key="2">
    <source>
        <dbReference type="EMBL" id="EGF51549.1"/>
    </source>
</evidence>
<evidence type="ECO:0000313" key="3">
    <source>
        <dbReference type="Proteomes" id="UP000003416"/>
    </source>
</evidence>
<organism evidence="2 3">
    <name type="scientific">Bacteroides fluxus YIT 12057</name>
    <dbReference type="NCBI Taxonomy" id="763034"/>
    <lineage>
        <taxon>Bacteria</taxon>
        <taxon>Pseudomonadati</taxon>
        <taxon>Bacteroidota</taxon>
        <taxon>Bacteroidia</taxon>
        <taxon>Bacteroidales</taxon>
        <taxon>Bacteroidaceae</taxon>
        <taxon>Bacteroides</taxon>
    </lineage>
</organism>